<evidence type="ECO:0000256" key="12">
    <source>
        <dbReference type="ARBA" id="ARBA00030567"/>
    </source>
</evidence>
<comment type="caution">
    <text evidence="17">The sequence shown here is derived from an EMBL/GenBank/DDBJ whole genome shotgun (WGS) entry which is preliminary data.</text>
</comment>
<comment type="similarity">
    <text evidence="3">Belongs to the peptidase S9B family.</text>
</comment>
<dbReference type="FunFam" id="3.40.50.1820:FF:000003">
    <property type="entry name" value="Dipeptidyl peptidase 4"/>
    <property type="match status" value="1"/>
</dbReference>
<dbReference type="InterPro" id="IPR029058">
    <property type="entry name" value="AB_hydrolase_fold"/>
</dbReference>
<feature type="signal peptide" evidence="14">
    <location>
        <begin position="1"/>
        <end position="17"/>
    </location>
</feature>
<evidence type="ECO:0000313" key="17">
    <source>
        <dbReference type="EMBL" id="KAF5857065.1"/>
    </source>
</evidence>
<comment type="function">
    <text evidence="13">Extracellular dipeptidyl-peptidase which removes N-terminal dipeptides sequentially from polypeptides having unsubstituted N-termini provided that the penultimate residue is proline.</text>
</comment>
<dbReference type="SUPFAM" id="SSF53474">
    <property type="entry name" value="alpha/beta-Hydrolases"/>
    <property type="match status" value="1"/>
</dbReference>
<accession>A0A8H5ZXV4</accession>
<evidence type="ECO:0000256" key="3">
    <source>
        <dbReference type="ARBA" id="ARBA00006150"/>
    </source>
</evidence>
<evidence type="ECO:0000256" key="5">
    <source>
        <dbReference type="ARBA" id="ARBA00022438"/>
    </source>
</evidence>
<evidence type="ECO:0000256" key="2">
    <source>
        <dbReference type="ARBA" id="ARBA00004613"/>
    </source>
</evidence>
<evidence type="ECO:0000256" key="13">
    <source>
        <dbReference type="ARBA" id="ARBA00059678"/>
    </source>
</evidence>
<dbReference type="EMBL" id="SPNV01000279">
    <property type="protein sequence ID" value="KAF5857065.1"/>
    <property type="molecule type" value="Genomic_DNA"/>
</dbReference>
<evidence type="ECO:0000259" key="16">
    <source>
        <dbReference type="Pfam" id="PF00930"/>
    </source>
</evidence>
<keyword evidence="6" id="KW-0964">Secreted</keyword>
<dbReference type="FunFam" id="2.140.10.30:FF:000003">
    <property type="entry name" value="Probable dipeptidyl peptidase 4"/>
    <property type="match status" value="1"/>
</dbReference>
<comment type="subcellular location">
    <subcellularLocation>
        <location evidence="2">Secreted</location>
    </subcellularLocation>
</comment>
<keyword evidence="7" id="KW-0645">Protease</keyword>
<dbReference type="GO" id="GO:0006508">
    <property type="term" value="P:proteolysis"/>
    <property type="evidence" value="ECO:0007669"/>
    <property type="project" value="UniProtKB-KW"/>
</dbReference>
<dbReference type="GO" id="GO:0005886">
    <property type="term" value="C:plasma membrane"/>
    <property type="evidence" value="ECO:0007669"/>
    <property type="project" value="TreeGrafter"/>
</dbReference>
<dbReference type="GO" id="GO:0005576">
    <property type="term" value="C:extracellular region"/>
    <property type="evidence" value="ECO:0007669"/>
    <property type="project" value="UniProtKB-SubCell"/>
</dbReference>
<feature type="chain" id="PRO_5034273732" description="dipeptidyl-peptidase IV" evidence="14">
    <location>
        <begin position="18"/>
        <end position="772"/>
    </location>
</feature>
<evidence type="ECO:0000256" key="7">
    <source>
        <dbReference type="ARBA" id="ARBA00022670"/>
    </source>
</evidence>
<proteinExistence type="inferred from homology"/>
<evidence type="ECO:0000313" key="18">
    <source>
        <dbReference type="Proteomes" id="UP000541154"/>
    </source>
</evidence>
<evidence type="ECO:0000256" key="4">
    <source>
        <dbReference type="ARBA" id="ARBA00012062"/>
    </source>
</evidence>
<keyword evidence="10" id="KW-0720">Serine protease</keyword>
<dbReference type="Gene3D" id="3.40.50.1820">
    <property type="entry name" value="alpha/beta hydrolase"/>
    <property type="match status" value="1"/>
</dbReference>
<protein>
    <recommendedName>
        <fullName evidence="4">dipeptidyl-peptidase IV</fullName>
        <ecNumber evidence="4">3.4.14.5</ecNumber>
    </recommendedName>
    <alternativeName>
        <fullName evidence="12">Dipeptidyl peptidase IV</fullName>
    </alternativeName>
</protein>
<keyword evidence="18" id="KW-1185">Reference proteome</keyword>
<reference evidence="17 18" key="1">
    <citation type="submission" date="2019-04" db="EMBL/GenBank/DDBJ databases">
        <title>Aspergillus burnettii sp. nov., novel species from soil in southeast Queensland.</title>
        <authorList>
            <person name="Gilchrist C.L.M."/>
            <person name="Pitt J.I."/>
            <person name="Lange L."/>
            <person name="Lacey H.J."/>
            <person name="Vuong D."/>
            <person name="Midgley D.J."/>
            <person name="Greenfield P."/>
            <person name="Bradbury M."/>
            <person name="Lacey E."/>
            <person name="Busk P.K."/>
            <person name="Pilgaard B."/>
            <person name="Chooi Y.H."/>
            <person name="Piggott A.M."/>
        </authorList>
    </citation>
    <scope>NUCLEOTIDE SEQUENCE [LARGE SCALE GENOMIC DNA]</scope>
    <source>
        <strain evidence="17 18">FRR 5400</strain>
    </source>
</reference>
<keyword evidence="9" id="KW-0378">Hydrolase</keyword>
<evidence type="ECO:0000256" key="9">
    <source>
        <dbReference type="ARBA" id="ARBA00022801"/>
    </source>
</evidence>
<dbReference type="Gene3D" id="2.140.10.30">
    <property type="entry name" value="Dipeptidylpeptidase IV, N-terminal domain"/>
    <property type="match status" value="1"/>
</dbReference>
<dbReference type="PANTHER" id="PTHR11731:SF162">
    <property type="entry name" value="DIPEPTIDYL PEPTIDASE 4-RELATED"/>
    <property type="match status" value="1"/>
</dbReference>
<keyword evidence="11" id="KW-0325">Glycoprotein</keyword>
<evidence type="ECO:0000256" key="6">
    <source>
        <dbReference type="ARBA" id="ARBA00022525"/>
    </source>
</evidence>
<dbReference type="Pfam" id="PF00930">
    <property type="entry name" value="DPPIV_N"/>
    <property type="match status" value="1"/>
</dbReference>
<feature type="domain" description="Peptidase S9 prolyl oligopeptidase catalytic" evidence="15">
    <location>
        <begin position="558"/>
        <end position="740"/>
    </location>
</feature>
<evidence type="ECO:0000256" key="11">
    <source>
        <dbReference type="ARBA" id="ARBA00023180"/>
    </source>
</evidence>
<sequence>MIQYSKLLLLLASVAHALDVPRKPHAPTGGGSKRLTFNETVIKQAIAPSSRLVQWIAGVKDGSYIYAAEDGGLSIENIATNESRTFVPADKVPAGGATSGYWINPDLSSVLWASNYTKQYRHSFFADYYVQDVASSKSVPLVPDQEGDIQDARWSPKGDTISFVRGNDLFLWENGTVTRITDDGGPDMFHGVPDWIYEEEILGDRFAQWFSPDGEYLAFLSFNETGVPTYTIPYYMNGQAIAPPYPRELKLRYPKVSQTNPTVTLNLLNIASKKVTRAPIDAFEPSDLIIGEVAWLTDTHTTVAAKAFNRVQDEQKVIAVDTASNKATVINERDGTDGWIDNLISIAYIGSIESSDKTDYYIDISDHSGWAHLYLFPVSGGDAIPLTEGEWEVTTILSIDRERQLVYYLSTQHHSTERHLYSVSYSSFEVIPLVDDTVAAYWSASFSASSGYYILSYLGPDVPYQELYSTNSTKPIRTITENAKVIEKIKEYALPNITYFELDLPSGETLNVMQRLPPDFSEDKKYPILFTPYGGPGAQEVSKKWQSLNFKSYVASDEELEYVTWTVDNRGTGFKGRKFRSAVTRQLGLLEAEDQIYAAQQAADLPWIDADHIGIWGWSFGGYLTSKVLEKDSDAFTLGVITAPVSDWRFYDSMYTERYMKTLSTNEAGYNTSAVRKTDGFKNVEGGFLIQHGTGDDNVHFQNSAALVDLLMGAGVSPYKLDSQWFTDSDHGISYHGGSVFLYKELARKLYDEKNRQTEVLLHQWTKKDLKE</sequence>
<dbReference type="Proteomes" id="UP000541154">
    <property type="component" value="Unassembled WGS sequence"/>
</dbReference>
<evidence type="ECO:0000256" key="10">
    <source>
        <dbReference type="ARBA" id="ARBA00022825"/>
    </source>
</evidence>
<dbReference type="InterPro" id="IPR050278">
    <property type="entry name" value="Serine_Prot_S9B/DPPIV"/>
</dbReference>
<evidence type="ECO:0000256" key="1">
    <source>
        <dbReference type="ARBA" id="ARBA00001257"/>
    </source>
</evidence>
<dbReference type="GO" id="GO:0004177">
    <property type="term" value="F:aminopeptidase activity"/>
    <property type="evidence" value="ECO:0007669"/>
    <property type="project" value="UniProtKB-KW"/>
</dbReference>
<gene>
    <name evidence="17" type="primary">DPP4</name>
    <name evidence="17" type="ORF">ETB97_006309</name>
</gene>
<dbReference type="GO" id="GO:0008236">
    <property type="term" value="F:serine-type peptidase activity"/>
    <property type="evidence" value="ECO:0007669"/>
    <property type="project" value="UniProtKB-KW"/>
</dbReference>
<evidence type="ECO:0000256" key="14">
    <source>
        <dbReference type="SAM" id="SignalP"/>
    </source>
</evidence>
<feature type="domain" description="Dipeptidylpeptidase IV N-terminal" evidence="16">
    <location>
        <begin position="104"/>
        <end position="464"/>
    </location>
</feature>
<keyword evidence="8 14" id="KW-0732">Signal</keyword>
<evidence type="ECO:0000256" key="8">
    <source>
        <dbReference type="ARBA" id="ARBA00022729"/>
    </source>
</evidence>
<dbReference type="InterPro" id="IPR001375">
    <property type="entry name" value="Peptidase_S9_cat"/>
</dbReference>
<dbReference type="InterPro" id="IPR002469">
    <property type="entry name" value="Peptidase_S9B_N"/>
</dbReference>
<dbReference type="Pfam" id="PF00326">
    <property type="entry name" value="Peptidase_S9"/>
    <property type="match status" value="1"/>
</dbReference>
<dbReference type="GO" id="GO:0008239">
    <property type="term" value="F:dipeptidyl-peptidase activity"/>
    <property type="evidence" value="ECO:0007669"/>
    <property type="project" value="UniProtKB-EC"/>
</dbReference>
<evidence type="ECO:0000259" key="15">
    <source>
        <dbReference type="Pfam" id="PF00326"/>
    </source>
</evidence>
<dbReference type="SUPFAM" id="SSF82171">
    <property type="entry name" value="DPP6 N-terminal domain-like"/>
    <property type="match status" value="1"/>
</dbReference>
<dbReference type="EC" id="3.4.14.5" evidence="4"/>
<keyword evidence="5" id="KW-0031">Aminopeptidase</keyword>
<organism evidence="17 18">
    <name type="scientific">Petromyces alliaceus</name>
    <name type="common">Aspergillus alliaceus</name>
    <dbReference type="NCBI Taxonomy" id="209559"/>
    <lineage>
        <taxon>Eukaryota</taxon>
        <taxon>Fungi</taxon>
        <taxon>Dikarya</taxon>
        <taxon>Ascomycota</taxon>
        <taxon>Pezizomycotina</taxon>
        <taxon>Eurotiomycetes</taxon>
        <taxon>Eurotiomycetidae</taxon>
        <taxon>Eurotiales</taxon>
        <taxon>Aspergillaceae</taxon>
        <taxon>Aspergillus</taxon>
        <taxon>Aspergillus subgen. Circumdati</taxon>
    </lineage>
</organism>
<dbReference type="AlphaFoldDB" id="A0A8H5ZXV4"/>
<name>A0A8H5ZXV4_PETAA</name>
<dbReference type="PANTHER" id="PTHR11731">
    <property type="entry name" value="PROTEASE FAMILY S9B,C DIPEPTIDYL-PEPTIDASE IV-RELATED"/>
    <property type="match status" value="1"/>
</dbReference>
<comment type="catalytic activity">
    <reaction evidence="1">
        <text>Release of an N-terminal dipeptide, Xaa-Yaa-|-Zaa-, from a polypeptide, preferentially when Yaa is Pro, provided Zaa is neither Pro nor hydroxyproline.</text>
        <dbReference type="EC" id="3.4.14.5"/>
    </reaction>
</comment>